<dbReference type="KEGG" id="dtm:BJL86_2487"/>
<dbReference type="Pfam" id="PF11887">
    <property type="entry name" value="Mce4_CUP1"/>
    <property type="match status" value="1"/>
</dbReference>
<reference evidence="5" key="3">
    <citation type="submission" date="2021-09" db="EMBL/GenBank/DDBJ databases">
        <authorList>
            <person name="Gilroy R."/>
        </authorList>
    </citation>
    <scope>NUCLEOTIDE SEQUENCE</scope>
    <source>
        <strain evidence="5">ChiGjej1B1-18357</strain>
    </source>
</reference>
<dbReference type="OrthoDB" id="4516955at2"/>
<gene>
    <name evidence="4" type="ORF">BJL86_2487</name>
    <name evidence="5" type="ORF">K8V11_07140</name>
</gene>
<dbReference type="RefSeq" id="WP_067477680.1">
    <property type="nucleotide sequence ID" value="NZ_CP015961.1"/>
</dbReference>
<dbReference type="PANTHER" id="PTHR33371">
    <property type="entry name" value="INTERMEMBRANE PHOSPHOLIPID TRANSPORT SYSTEM BINDING PROTEIN MLAD-RELATED"/>
    <property type="match status" value="1"/>
</dbReference>
<evidence type="ECO:0000259" key="2">
    <source>
        <dbReference type="Pfam" id="PF02470"/>
    </source>
</evidence>
<dbReference type="Proteomes" id="UP000186104">
    <property type="component" value="Chromosome"/>
</dbReference>
<dbReference type="GO" id="GO:0005576">
    <property type="term" value="C:extracellular region"/>
    <property type="evidence" value="ECO:0007669"/>
    <property type="project" value="TreeGrafter"/>
</dbReference>
<reference evidence="5" key="2">
    <citation type="journal article" date="2021" name="PeerJ">
        <title>Extensive microbial diversity within the chicken gut microbiome revealed by metagenomics and culture.</title>
        <authorList>
            <person name="Gilroy R."/>
            <person name="Ravi A."/>
            <person name="Getino M."/>
            <person name="Pursley I."/>
            <person name="Horton D.L."/>
            <person name="Alikhan N.F."/>
            <person name="Baker D."/>
            <person name="Gharbi K."/>
            <person name="Hall N."/>
            <person name="Watson M."/>
            <person name="Adriaenssens E.M."/>
            <person name="Foster-Nyarko E."/>
            <person name="Jarju S."/>
            <person name="Secka A."/>
            <person name="Antonio M."/>
            <person name="Oren A."/>
            <person name="Chaudhuri R.R."/>
            <person name="La Ragione R."/>
            <person name="Hildebrand F."/>
            <person name="Pallen M.J."/>
        </authorList>
    </citation>
    <scope>NUCLEOTIDE SEQUENCE</scope>
    <source>
        <strain evidence="5">ChiGjej1B1-18357</strain>
    </source>
</reference>
<dbReference type="Proteomes" id="UP000776650">
    <property type="component" value="Unassembled WGS sequence"/>
</dbReference>
<sequence>MKLAQKKFPIWLVALVLIVVIVVAALVWGSWSRVGRTHFTAYFDTSVGVSEGTDIRVLGVKVGSVEEVTPRGDQVEVKAFVNRGVDLPSDAKAAQVTPSVIPDRYIQMLPAYSNGPKMEDGAVLERERTTTPVEVDELYKSLQDLSTALGPDGVNKDGTVNRFLDTSARTLGENGRALGDSIDQLSQASTTLADSREDLAGTVTNLQTFVSMLAENDQQVRTFNDQMAQFNQTVANQRENLQSALGELSWALADVARLVRDNQDVIQRNAEKLATVGGITADHTEDLKEILVQAPLALTNLIEAYNPESGTLDMRLVLHDSQSPAGVLCKLMQINRLQPGNPVLEDLTDEAGIKECEAQVEERNAFLKENVELPTGIMTAELAQTLQVPGYVPGTEGFNRAPTSEGSPR</sequence>
<dbReference type="PANTHER" id="PTHR33371:SF4">
    <property type="entry name" value="INTERMEMBRANE PHOSPHOLIPID TRANSPORT SYSTEM BINDING PROTEIN MLAD"/>
    <property type="match status" value="1"/>
</dbReference>
<dbReference type="InterPro" id="IPR005693">
    <property type="entry name" value="Mce"/>
</dbReference>
<keyword evidence="1" id="KW-0812">Transmembrane</keyword>
<keyword evidence="1" id="KW-1133">Transmembrane helix</keyword>
<evidence type="ECO:0000259" key="3">
    <source>
        <dbReference type="Pfam" id="PF11887"/>
    </source>
</evidence>
<feature type="domain" description="Mce/MlaD" evidence="2">
    <location>
        <begin position="37"/>
        <end position="110"/>
    </location>
</feature>
<dbReference type="AlphaFoldDB" id="A0A173LP15"/>
<dbReference type="InterPro" id="IPR052336">
    <property type="entry name" value="MlaD_Phospholipid_Transporter"/>
</dbReference>
<keyword evidence="1" id="KW-0472">Membrane</keyword>
<dbReference type="InterPro" id="IPR024516">
    <property type="entry name" value="Mce_C"/>
</dbReference>
<dbReference type="STRING" id="499555.BJL86_2487"/>
<dbReference type="Pfam" id="PF02470">
    <property type="entry name" value="MlaD"/>
    <property type="match status" value="1"/>
</dbReference>
<name>A0A173LP15_9ACTN</name>
<dbReference type="EMBL" id="CP015961">
    <property type="protein sequence ID" value="ANI93251.1"/>
    <property type="molecule type" value="Genomic_DNA"/>
</dbReference>
<evidence type="ECO:0000313" key="4">
    <source>
        <dbReference type="EMBL" id="ANI93251.1"/>
    </source>
</evidence>
<feature type="domain" description="Mammalian cell entry C-terminal" evidence="3">
    <location>
        <begin position="117"/>
        <end position="291"/>
    </location>
</feature>
<reference evidence="4 6" key="1">
    <citation type="submission" date="2016-06" db="EMBL/GenBank/DDBJ databases">
        <title>Complete genome sequence of a saline-alkali tolerant type strain Dietzia timorensis ID05-A0528T.</title>
        <authorList>
            <person name="Wu X."/>
        </authorList>
    </citation>
    <scope>NUCLEOTIDE SEQUENCE [LARGE SCALE GENOMIC DNA]</scope>
    <source>
        <strain evidence="4 6">ID05-A0528</strain>
    </source>
</reference>
<keyword evidence="6" id="KW-1185">Reference proteome</keyword>
<dbReference type="EMBL" id="DYXM01000131">
    <property type="protein sequence ID" value="HJE90766.1"/>
    <property type="molecule type" value="Genomic_DNA"/>
</dbReference>
<proteinExistence type="predicted"/>
<protein>
    <submittedName>
        <fullName evidence="5">MCE family protein</fullName>
    </submittedName>
</protein>
<evidence type="ECO:0000313" key="5">
    <source>
        <dbReference type="EMBL" id="HJE90766.1"/>
    </source>
</evidence>
<dbReference type="SUPFAM" id="SSF58104">
    <property type="entry name" value="Methyl-accepting chemotaxis protein (MCP) signaling domain"/>
    <property type="match status" value="1"/>
</dbReference>
<evidence type="ECO:0000256" key="1">
    <source>
        <dbReference type="SAM" id="Phobius"/>
    </source>
</evidence>
<dbReference type="InterPro" id="IPR003399">
    <property type="entry name" value="Mce/MlaD"/>
</dbReference>
<evidence type="ECO:0000313" key="6">
    <source>
        <dbReference type="Proteomes" id="UP000186104"/>
    </source>
</evidence>
<feature type="transmembrane region" description="Helical" evidence="1">
    <location>
        <begin position="12"/>
        <end position="31"/>
    </location>
</feature>
<dbReference type="NCBIfam" id="TIGR00996">
    <property type="entry name" value="Mtu_fam_mce"/>
    <property type="match status" value="1"/>
</dbReference>
<accession>A0A173LP15</accession>
<organism evidence="4 6">
    <name type="scientific">Dietzia timorensis</name>
    <dbReference type="NCBI Taxonomy" id="499555"/>
    <lineage>
        <taxon>Bacteria</taxon>
        <taxon>Bacillati</taxon>
        <taxon>Actinomycetota</taxon>
        <taxon>Actinomycetes</taxon>
        <taxon>Mycobacteriales</taxon>
        <taxon>Dietziaceae</taxon>
        <taxon>Dietzia</taxon>
    </lineage>
</organism>